<dbReference type="SUPFAM" id="SSF53098">
    <property type="entry name" value="Ribonuclease H-like"/>
    <property type="match status" value="1"/>
</dbReference>
<keyword evidence="4" id="KW-1185">Reference proteome</keyword>
<dbReference type="GO" id="GO:0004523">
    <property type="term" value="F:RNA-DNA hybrid ribonuclease activity"/>
    <property type="evidence" value="ECO:0007669"/>
    <property type="project" value="InterPro"/>
</dbReference>
<dbReference type="Proteomes" id="UP000308092">
    <property type="component" value="Unassembled WGS sequence"/>
</dbReference>
<evidence type="ECO:0000259" key="2">
    <source>
        <dbReference type="PROSITE" id="PS50879"/>
    </source>
</evidence>
<dbReference type="PROSITE" id="PS50879">
    <property type="entry name" value="RNASE_H_1"/>
    <property type="match status" value="1"/>
</dbReference>
<proteinExistence type="predicted"/>
<dbReference type="EMBL" id="SOSA01000522">
    <property type="protein sequence ID" value="THC90426.1"/>
    <property type="molecule type" value="Genomic_DNA"/>
</dbReference>
<dbReference type="STRING" id="1220188.A0A4S3J656"/>
<comment type="caution">
    <text evidence="3">The sequence shown here is derived from an EMBL/GenBank/DDBJ whole genome shotgun (WGS) entry which is preliminary data.</text>
</comment>
<accession>A0A4S3J656</accession>
<dbReference type="InterPro" id="IPR002156">
    <property type="entry name" value="RNaseH_domain"/>
</dbReference>
<evidence type="ECO:0000313" key="4">
    <source>
        <dbReference type="Proteomes" id="UP000308092"/>
    </source>
</evidence>
<dbReference type="CDD" id="cd09276">
    <property type="entry name" value="Rnase_HI_RT_non_LTR"/>
    <property type="match status" value="1"/>
</dbReference>
<protein>
    <recommendedName>
        <fullName evidence="2">RNase H type-1 domain-containing protein</fullName>
    </recommendedName>
</protein>
<evidence type="ECO:0000313" key="3">
    <source>
        <dbReference type="EMBL" id="THC90426.1"/>
    </source>
</evidence>
<sequence>MFRHEVLGADKARKSQTRVGCKKYLEDPKTAVSYDQRKDRTANVGFDDFETETAPLPNAGLAQGSPLSPILIAFFNSDLVDQPVDFHGGASAFIDDYFRWRAGRSTEENLRKIQEEDIPCIEAAEKTELIYITRKSSEKGKGQIIMQGRTIKPSDTAKLLGVVFDCELRWKEHVQSAVKRATQVNLAMCGLRHLRPAQMRQVYRACITPIMDYASTVWHSPLKGKTHLRALATVQRAALIRILSAFRTVATATLEVESFVLPTHLRLKQRAQHVIARLHTLPSCHPIREVLQRAQRRSQNAGSQASFALAQTMKVMAPGRLNHLETIDPKPLPPWEPDAFVEIYINLDGETAEQEARNLRATPGIVVYSDASGHDGQLGAAAIALDDNLTVKTDLRRLVLKLAHKSQHSQQPATVLSDSMSGLQAIKNPSNKSGQRIIHAILRAAWELAARGIPLRLQWIPGHCDDPGNDTADHLAKEAVGLRETHPFRHLLSRERCRIRNQIHQEWEREWNTSKTGGHRRQTDPGPPSIHNLRLFGNLSRGEAYLLMQMRSGHSWLATYGQKYGFREDDKCECGAKETVVHVLIDCPKLRALRQNLRKDIGEAMNDVTVMLGGKGRLGKADGSGESTQKSTLRAVLAFAEASSRFRSRGTRGPPGREPRHGGHDRP</sequence>
<name>A0A4S3J656_9EURO</name>
<dbReference type="GO" id="GO:0003676">
    <property type="term" value="F:nucleic acid binding"/>
    <property type="evidence" value="ECO:0007669"/>
    <property type="project" value="InterPro"/>
</dbReference>
<dbReference type="AlphaFoldDB" id="A0A4S3J656"/>
<feature type="domain" description="RNase H type-1" evidence="2">
    <location>
        <begin position="361"/>
        <end position="481"/>
    </location>
</feature>
<evidence type="ECO:0000256" key="1">
    <source>
        <dbReference type="SAM" id="MobiDB-lite"/>
    </source>
</evidence>
<dbReference type="Gene3D" id="3.30.420.10">
    <property type="entry name" value="Ribonuclease H-like superfamily/Ribonuclease H"/>
    <property type="match status" value="1"/>
</dbReference>
<feature type="compositionally biased region" description="Basic and acidic residues" evidence="1">
    <location>
        <begin position="655"/>
        <end position="667"/>
    </location>
</feature>
<feature type="region of interest" description="Disordered" evidence="1">
    <location>
        <begin position="643"/>
        <end position="667"/>
    </location>
</feature>
<dbReference type="PANTHER" id="PTHR33481">
    <property type="entry name" value="REVERSE TRANSCRIPTASE"/>
    <property type="match status" value="1"/>
</dbReference>
<reference evidence="3 4" key="1">
    <citation type="submission" date="2019-03" db="EMBL/GenBank/DDBJ databases">
        <title>The genome sequence of a newly discovered highly antifungal drug resistant Aspergillus species, Aspergillus tanneri NIH 1004.</title>
        <authorList>
            <person name="Mounaud S."/>
            <person name="Singh I."/>
            <person name="Joardar V."/>
            <person name="Pakala S."/>
            <person name="Pakala S."/>
            <person name="Venepally P."/>
            <person name="Hoover J."/>
            <person name="Nierman W."/>
            <person name="Chung J."/>
            <person name="Losada L."/>
        </authorList>
    </citation>
    <scope>NUCLEOTIDE SEQUENCE [LARGE SCALE GENOMIC DNA]</scope>
    <source>
        <strain evidence="3 4">NIH1004</strain>
    </source>
</reference>
<organism evidence="3 4">
    <name type="scientific">Aspergillus tanneri</name>
    <dbReference type="NCBI Taxonomy" id="1220188"/>
    <lineage>
        <taxon>Eukaryota</taxon>
        <taxon>Fungi</taxon>
        <taxon>Dikarya</taxon>
        <taxon>Ascomycota</taxon>
        <taxon>Pezizomycotina</taxon>
        <taxon>Eurotiomycetes</taxon>
        <taxon>Eurotiomycetidae</taxon>
        <taxon>Eurotiales</taxon>
        <taxon>Aspergillaceae</taxon>
        <taxon>Aspergillus</taxon>
        <taxon>Aspergillus subgen. Circumdati</taxon>
    </lineage>
</organism>
<dbReference type="InterPro" id="IPR036397">
    <property type="entry name" value="RNaseH_sf"/>
</dbReference>
<gene>
    <name evidence="3" type="ORF">EYZ11_010103</name>
</gene>
<dbReference type="PANTHER" id="PTHR33481:SF1">
    <property type="entry name" value="ENDONUCLEASE_EXONUCLEASE_PHOSPHATASE DOMAIN-CONTAINING PROTEIN-RELATED"/>
    <property type="match status" value="1"/>
</dbReference>
<dbReference type="VEuPathDB" id="FungiDB:EYZ11_010103"/>
<dbReference type="InterPro" id="IPR012337">
    <property type="entry name" value="RNaseH-like_sf"/>
</dbReference>